<protein>
    <submittedName>
        <fullName evidence="1">DUF2207 domain-containing protein</fullName>
    </submittedName>
</protein>
<dbReference type="AlphaFoldDB" id="A0A7J4KU74"/>
<proteinExistence type="predicted"/>
<feature type="non-terminal residue" evidence="1">
    <location>
        <position position="75"/>
    </location>
</feature>
<dbReference type="EMBL" id="DUFJ01000027">
    <property type="protein sequence ID" value="HIH32820.1"/>
    <property type="molecule type" value="Genomic_DNA"/>
</dbReference>
<name>A0A7J4KU74_9ARCH</name>
<organism evidence="1 2">
    <name type="scientific">Candidatus Iainarchaeum sp</name>
    <dbReference type="NCBI Taxonomy" id="3101447"/>
    <lineage>
        <taxon>Archaea</taxon>
        <taxon>Candidatus Iainarchaeota</taxon>
        <taxon>Candidatus Iainarchaeia</taxon>
        <taxon>Candidatus Iainarchaeales</taxon>
        <taxon>Candidatus Iainarchaeaceae</taxon>
        <taxon>Candidatus Iainarchaeum</taxon>
    </lineage>
</organism>
<reference evidence="2" key="1">
    <citation type="journal article" date="2020" name="bioRxiv">
        <title>A rank-normalized archaeal taxonomy based on genome phylogeny resolves widespread incomplete and uneven classifications.</title>
        <authorList>
            <person name="Rinke C."/>
            <person name="Chuvochina M."/>
            <person name="Mussig A.J."/>
            <person name="Chaumeil P.-A."/>
            <person name="Waite D.W."/>
            <person name="Whitman W.B."/>
            <person name="Parks D.H."/>
            <person name="Hugenholtz P."/>
        </authorList>
    </citation>
    <scope>NUCLEOTIDE SEQUENCE [LARGE SCALE GENOMIC DNA]</scope>
</reference>
<evidence type="ECO:0000313" key="1">
    <source>
        <dbReference type="EMBL" id="HIH32820.1"/>
    </source>
</evidence>
<evidence type="ECO:0000313" key="2">
    <source>
        <dbReference type="Proteomes" id="UP000527315"/>
    </source>
</evidence>
<gene>
    <name evidence="1" type="ORF">HA227_01070</name>
</gene>
<dbReference type="Proteomes" id="UP000527315">
    <property type="component" value="Unassembled WGS sequence"/>
</dbReference>
<accession>A0A7J4KU74</accession>
<sequence length="75" mass="8533">MRNSKKALLALAIFLLLASFASAKSFYFPNVSIDYKIAEDASVQAREELTFNFEGSFSFAYREIPLQGIERVENF</sequence>
<comment type="caution">
    <text evidence="1">The sequence shown here is derived from an EMBL/GenBank/DDBJ whole genome shotgun (WGS) entry which is preliminary data.</text>
</comment>